<feature type="region of interest" description="Disordered" evidence="1">
    <location>
        <begin position="1"/>
        <end position="54"/>
    </location>
</feature>
<feature type="non-terminal residue" evidence="2">
    <location>
        <position position="54"/>
    </location>
</feature>
<feature type="compositionally biased region" description="Pro residues" evidence="1">
    <location>
        <begin position="32"/>
        <end position="44"/>
    </location>
</feature>
<protein>
    <submittedName>
        <fullName evidence="2">Uncharacterized protein</fullName>
    </submittedName>
</protein>
<sequence length="54" mass="6141">AARGPRRDRAPRRAARALRAAGDRAVRLRQQPPLPRLRHQPPPPRPRRPRGGPM</sequence>
<proteinExistence type="predicted"/>
<feature type="non-terminal residue" evidence="2">
    <location>
        <position position="1"/>
    </location>
</feature>
<dbReference type="AlphaFoldDB" id="A0A6J4PG10"/>
<feature type="compositionally biased region" description="Basic residues" evidence="1">
    <location>
        <begin position="45"/>
        <end position="54"/>
    </location>
</feature>
<organism evidence="2">
    <name type="scientific">uncultured Quadrisphaera sp</name>
    <dbReference type="NCBI Taxonomy" id="904978"/>
    <lineage>
        <taxon>Bacteria</taxon>
        <taxon>Bacillati</taxon>
        <taxon>Actinomycetota</taxon>
        <taxon>Actinomycetes</taxon>
        <taxon>Kineosporiales</taxon>
        <taxon>Kineosporiaceae</taxon>
        <taxon>Quadrisphaera</taxon>
        <taxon>environmental samples</taxon>
    </lineage>
</organism>
<accession>A0A6J4PG10</accession>
<gene>
    <name evidence="2" type="ORF">AVDCRST_MAG35-1654</name>
</gene>
<reference evidence="2" key="1">
    <citation type="submission" date="2020-02" db="EMBL/GenBank/DDBJ databases">
        <authorList>
            <person name="Meier V. D."/>
        </authorList>
    </citation>
    <scope>NUCLEOTIDE SEQUENCE</scope>
    <source>
        <strain evidence="2">AVDCRST_MAG35</strain>
    </source>
</reference>
<dbReference type="EMBL" id="CADCUY010000340">
    <property type="protein sequence ID" value="CAA9414963.1"/>
    <property type="molecule type" value="Genomic_DNA"/>
</dbReference>
<evidence type="ECO:0000256" key="1">
    <source>
        <dbReference type="SAM" id="MobiDB-lite"/>
    </source>
</evidence>
<evidence type="ECO:0000313" key="2">
    <source>
        <dbReference type="EMBL" id="CAA9414963.1"/>
    </source>
</evidence>
<name>A0A6J4PG10_9ACTN</name>